<keyword evidence="5" id="KW-1185">Reference proteome</keyword>
<evidence type="ECO:0000259" key="3">
    <source>
        <dbReference type="SMART" id="SM01017"/>
    </source>
</evidence>
<reference evidence="4" key="2">
    <citation type="submission" date="2022-10" db="EMBL/GenBank/DDBJ databases">
        <authorList>
            <consortium name="ENA_rothamsted_submissions"/>
            <consortium name="culmorum"/>
            <person name="King R."/>
        </authorList>
    </citation>
    <scope>NUCLEOTIDE SEQUENCE</scope>
</reference>
<dbReference type="Gene3D" id="2.60.40.640">
    <property type="match status" value="1"/>
</dbReference>
<dbReference type="PANTHER" id="PTHR11792">
    <property type="entry name" value="ARRESTIN"/>
    <property type="match status" value="1"/>
</dbReference>
<keyword evidence="2" id="KW-0716">Sensory transduction</keyword>
<dbReference type="InterPro" id="IPR000698">
    <property type="entry name" value="Arrestin"/>
</dbReference>
<dbReference type="InterPro" id="IPR014753">
    <property type="entry name" value="Arrestin_N"/>
</dbReference>
<dbReference type="InterPro" id="IPR011021">
    <property type="entry name" value="Arrestin-like_N"/>
</dbReference>
<dbReference type="InterPro" id="IPR014752">
    <property type="entry name" value="Arrestin-like_C"/>
</dbReference>
<dbReference type="GO" id="GO:0002031">
    <property type="term" value="P:G protein-coupled receptor internalization"/>
    <property type="evidence" value="ECO:0007669"/>
    <property type="project" value="TreeGrafter"/>
</dbReference>
<dbReference type="GO" id="GO:0007608">
    <property type="term" value="P:sensory perception of smell"/>
    <property type="evidence" value="ECO:0007669"/>
    <property type="project" value="UniProtKB-ARBA"/>
</dbReference>
<dbReference type="EMBL" id="OU899036">
    <property type="protein sequence ID" value="CAH1732445.1"/>
    <property type="molecule type" value="Genomic_DNA"/>
</dbReference>
<dbReference type="PANTHER" id="PTHR11792:SF16">
    <property type="entry name" value="PHOSRESTIN-2"/>
    <property type="match status" value="1"/>
</dbReference>
<dbReference type="AlphaFoldDB" id="A0A9P0JB21"/>
<dbReference type="Pfam" id="PF02752">
    <property type="entry name" value="Arrestin_C"/>
    <property type="match status" value="1"/>
</dbReference>
<dbReference type="SUPFAM" id="SSF81296">
    <property type="entry name" value="E set domains"/>
    <property type="match status" value="2"/>
</dbReference>
<sequence length="363" mass="40457">MVLNFNVFKKSSPDGKIILYLSKRNIVDHITFIDPVDGVIMLDNSYLKSGKIFGQIVCSFRYGRKEDEVMGLRFQKDMYLASSQIYPPLDTDNPVKLTKVQDCLVSKLGSNATPFRFKIPENAPASVTLQDGTTNLADACGVQYYVKIFAGESETDHNRSKSFVAMRIRKIQFAPVMRPLSRHPCTIVRKDFMFSPGQLELEAVLDKQVYTHGENVQVTICIRNNSNKMVKKIKVLIQQIVDIVIFQNGQCRTTIASVETQEGCPILPGSSMQKTIAMLPTLENVKGRYGVALEDQINENQEHSLASSVLISSSDIKDVFGIIVSYSVKVKLYLGALGGELTAELPFLIMHSKPEKKTSNTSS</sequence>
<comment type="similarity">
    <text evidence="1">Belongs to the arrestin family.</text>
</comment>
<dbReference type="OrthoDB" id="298939at2759"/>
<evidence type="ECO:0000313" key="5">
    <source>
        <dbReference type="Proteomes" id="UP001154329"/>
    </source>
</evidence>
<protein>
    <recommendedName>
        <fullName evidence="3">Arrestin C-terminal-like domain-containing protein</fullName>
    </recommendedName>
</protein>
<name>A0A9P0JB21_APHGO</name>
<proteinExistence type="inferred from homology"/>
<dbReference type="GO" id="GO:0016060">
    <property type="term" value="P:negative regulation of phospholipase C-activating phototransduction signaling pathway"/>
    <property type="evidence" value="ECO:0007669"/>
    <property type="project" value="UniProtKB-ARBA"/>
</dbReference>
<evidence type="ECO:0000256" key="1">
    <source>
        <dbReference type="ARBA" id="ARBA00005298"/>
    </source>
</evidence>
<dbReference type="SMART" id="SM01017">
    <property type="entry name" value="Arrestin_C"/>
    <property type="match status" value="1"/>
</dbReference>
<evidence type="ECO:0000313" key="4">
    <source>
        <dbReference type="EMBL" id="CAH1732445.1"/>
    </source>
</evidence>
<dbReference type="Pfam" id="PF00339">
    <property type="entry name" value="Arrestin_N"/>
    <property type="match status" value="1"/>
</dbReference>
<dbReference type="PRINTS" id="PR00309">
    <property type="entry name" value="ARRESTIN"/>
</dbReference>
<gene>
    <name evidence="4" type="ORF">APHIGO_LOCUS8935</name>
</gene>
<organism evidence="4 5">
    <name type="scientific">Aphis gossypii</name>
    <name type="common">Cotton aphid</name>
    <dbReference type="NCBI Taxonomy" id="80765"/>
    <lineage>
        <taxon>Eukaryota</taxon>
        <taxon>Metazoa</taxon>
        <taxon>Ecdysozoa</taxon>
        <taxon>Arthropoda</taxon>
        <taxon>Hexapoda</taxon>
        <taxon>Insecta</taxon>
        <taxon>Pterygota</taxon>
        <taxon>Neoptera</taxon>
        <taxon>Paraneoptera</taxon>
        <taxon>Hemiptera</taxon>
        <taxon>Sternorrhyncha</taxon>
        <taxon>Aphidomorpha</taxon>
        <taxon>Aphidoidea</taxon>
        <taxon>Aphididae</taxon>
        <taxon>Aphidini</taxon>
        <taxon>Aphis</taxon>
        <taxon>Aphis</taxon>
    </lineage>
</organism>
<accession>A0A9P0JB21</accession>
<feature type="domain" description="Arrestin C-terminal-like" evidence="3">
    <location>
        <begin position="195"/>
        <end position="354"/>
    </location>
</feature>
<dbReference type="InterPro" id="IPR011022">
    <property type="entry name" value="Arrestin_C-like"/>
</dbReference>
<dbReference type="GO" id="GO:0007165">
    <property type="term" value="P:signal transduction"/>
    <property type="evidence" value="ECO:0007669"/>
    <property type="project" value="InterPro"/>
</dbReference>
<dbReference type="GO" id="GO:0016028">
    <property type="term" value="C:rhabdomere"/>
    <property type="evidence" value="ECO:0007669"/>
    <property type="project" value="UniProtKB-ARBA"/>
</dbReference>
<dbReference type="GO" id="GO:0045494">
    <property type="term" value="P:photoreceptor cell maintenance"/>
    <property type="evidence" value="ECO:0007669"/>
    <property type="project" value="UniProtKB-ARBA"/>
</dbReference>
<dbReference type="InterPro" id="IPR014756">
    <property type="entry name" value="Ig_E-set"/>
</dbReference>
<evidence type="ECO:0000256" key="2">
    <source>
        <dbReference type="ARBA" id="ARBA00022606"/>
    </source>
</evidence>
<reference evidence="4" key="1">
    <citation type="submission" date="2022-02" db="EMBL/GenBank/DDBJ databases">
        <authorList>
            <person name="King R."/>
        </authorList>
    </citation>
    <scope>NUCLEOTIDE SEQUENCE</scope>
</reference>
<dbReference type="FunFam" id="2.60.40.840:FF:000002">
    <property type="entry name" value="Arrestin 3"/>
    <property type="match status" value="1"/>
</dbReference>
<dbReference type="GO" id="GO:0001664">
    <property type="term" value="F:G protein-coupled receptor binding"/>
    <property type="evidence" value="ECO:0007669"/>
    <property type="project" value="TreeGrafter"/>
</dbReference>
<dbReference type="Gene3D" id="2.60.40.840">
    <property type="match status" value="1"/>
</dbReference>
<dbReference type="GO" id="GO:0005737">
    <property type="term" value="C:cytoplasm"/>
    <property type="evidence" value="ECO:0007669"/>
    <property type="project" value="TreeGrafter"/>
</dbReference>
<dbReference type="Proteomes" id="UP001154329">
    <property type="component" value="Chromosome 3"/>
</dbReference>